<name>A0ABU7MG21_9ACTN</name>
<protein>
    <submittedName>
        <fullName evidence="1">Uncharacterized protein</fullName>
    </submittedName>
</protein>
<dbReference type="Proteomes" id="UP001347146">
    <property type="component" value="Unassembled WGS sequence"/>
</dbReference>
<evidence type="ECO:0000313" key="2">
    <source>
        <dbReference type="Proteomes" id="UP001347146"/>
    </source>
</evidence>
<keyword evidence="2" id="KW-1185">Reference proteome</keyword>
<sequence length="316" mass="34045">MSPVVAWPTYKGQWASHLLDVATESGAAVEPDGDRYRLHLDDLAWHTVTFTLNLSPTEPAPAGLVAQQGFALVACRGTNTRIPFRLFPDASNPDRLSGPITLNREVLEDTATLSAEITAQVDGRTRVVARAIPWTIVLRRFDAPAKAGEPPITQVWVDFDSADAPPVARKNNRAHAALDAAPDKPILYLNSGIPGLQMILTAENAKLERRRLRDILGSQIARYTVSTLFRLAAADVVADGDDDPIGPSDPLLRSTCEKVAGAIPHYTSVDELYSALVRTTSRPGIADLWADIDAAIDTLTDASSTASTATSEVQYV</sequence>
<reference evidence="1 2" key="1">
    <citation type="submission" date="2024-01" db="EMBL/GenBank/DDBJ databases">
        <title>Draft genome sequence of Gordonia sp. LSe1-13.</title>
        <authorList>
            <person name="Suphannarot A."/>
            <person name="Mingma R."/>
        </authorList>
    </citation>
    <scope>NUCLEOTIDE SEQUENCE [LARGE SCALE GENOMIC DNA]</scope>
    <source>
        <strain evidence="1 2">LSe1-13</strain>
    </source>
</reference>
<proteinExistence type="predicted"/>
<organism evidence="1 2">
    <name type="scientific">Gordonia sesuvii</name>
    <dbReference type="NCBI Taxonomy" id="3116777"/>
    <lineage>
        <taxon>Bacteria</taxon>
        <taxon>Bacillati</taxon>
        <taxon>Actinomycetota</taxon>
        <taxon>Actinomycetes</taxon>
        <taxon>Mycobacteriales</taxon>
        <taxon>Gordoniaceae</taxon>
        <taxon>Gordonia</taxon>
    </lineage>
</organism>
<dbReference type="RefSeq" id="WP_330433493.1">
    <property type="nucleotide sequence ID" value="NZ_JAZDUF010000004.1"/>
</dbReference>
<dbReference type="EMBL" id="JAZDUF010000004">
    <property type="protein sequence ID" value="MEE3851783.1"/>
    <property type="molecule type" value="Genomic_DNA"/>
</dbReference>
<accession>A0ABU7MG21</accession>
<gene>
    <name evidence="1" type="ORF">VZC37_15680</name>
</gene>
<evidence type="ECO:0000313" key="1">
    <source>
        <dbReference type="EMBL" id="MEE3851783.1"/>
    </source>
</evidence>
<comment type="caution">
    <text evidence="1">The sequence shown here is derived from an EMBL/GenBank/DDBJ whole genome shotgun (WGS) entry which is preliminary data.</text>
</comment>